<keyword evidence="3" id="KW-1185">Reference proteome</keyword>
<accession>A0A3G1L3M1</accession>
<gene>
    <name evidence="2" type="ORF">SCBWM1_gp56</name>
</gene>
<organism evidence="2 3">
    <name type="scientific">Synechococcus phage S-CBWM1</name>
    <dbReference type="NCBI Taxonomy" id="2053653"/>
    <lineage>
        <taxon>Viruses</taxon>
        <taxon>Duplodnaviria</taxon>
        <taxon>Heunggongvirae</taxon>
        <taxon>Uroviricota</taxon>
        <taxon>Caudoviricetes</taxon>
        <taxon>Aokuangvirus</taxon>
        <taxon>Aokuangvirus SCBWM1</taxon>
    </lineage>
</organism>
<protein>
    <submittedName>
        <fullName evidence="2">Uncharacterized protein</fullName>
    </submittedName>
</protein>
<feature type="region of interest" description="Disordered" evidence="1">
    <location>
        <begin position="43"/>
        <end position="62"/>
    </location>
</feature>
<sequence length="79" mass="8760">MSTSNDPLWLLIAMAYDSSPNAREGAAAALRVIADAVVPEEPSETFLPGEDHHHRSKRQQRRHLRATLLEEANRAEAGE</sequence>
<evidence type="ECO:0000313" key="3">
    <source>
        <dbReference type="Proteomes" id="UP000274731"/>
    </source>
</evidence>
<proteinExistence type="predicted"/>
<evidence type="ECO:0000313" key="2">
    <source>
        <dbReference type="EMBL" id="ATW62740.1"/>
    </source>
</evidence>
<evidence type="ECO:0000256" key="1">
    <source>
        <dbReference type="SAM" id="MobiDB-lite"/>
    </source>
</evidence>
<reference evidence="2 3" key="1">
    <citation type="journal article" date="2018" name="Environ. Microbiol.">
        <title>Novel phage-host interactions and evolution as revealed by a cyanomyovirus isolated from an estuarine environment.</title>
        <authorList>
            <person name="Xu Y."/>
            <person name="Zhang R."/>
            <person name="Wang N."/>
            <person name="Cai L."/>
            <person name="Tong Y."/>
            <person name="Sun Q."/>
            <person name="Chen F."/>
            <person name="Jiao N."/>
        </authorList>
    </citation>
    <scope>NUCLEOTIDE SEQUENCE [LARGE SCALE GENOMIC DNA]</scope>
</reference>
<name>A0A3G1L3M1_9CAUD</name>
<dbReference type="EMBL" id="MG450654">
    <property type="protein sequence ID" value="ATW62740.1"/>
    <property type="molecule type" value="Genomic_DNA"/>
</dbReference>
<dbReference type="Proteomes" id="UP000274731">
    <property type="component" value="Segment"/>
</dbReference>